<feature type="compositionally biased region" description="Polar residues" evidence="1">
    <location>
        <begin position="66"/>
        <end position="81"/>
    </location>
</feature>
<comment type="caution">
    <text evidence="2">The sequence shown here is derived from an EMBL/GenBank/DDBJ whole genome shotgun (WGS) entry which is preliminary data.</text>
</comment>
<dbReference type="Proteomes" id="UP000031036">
    <property type="component" value="Unassembled WGS sequence"/>
</dbReference>
<reference evidence="2 3" key="1">
    <citation type="submission" date="2014-11" db="EMBL/GenBank/DDBJ databases">
        <title>Genetic blueprint of the zoonotic pathogen Toxocara canis.</title>
        <authorList>
            <person name="Zhu X.-Q."/>
            <person name="Korhonen P.K."/>
            <person name="Cai H."/>
            <person name="Young N.D."/>
            <person name="Nejsum P."/>
            <person name="von Samson-Himmelstjerna G."/>
            <person name="Boag P.R."/>
            <person name="Tan P."/>
            <person name="Li Q."/>
            <person name="Min J."/>
            <person name="Yang Y."/>
            <person name="Wang X."/>
            <person name="Fang X."/>
            <person name="Hall R.S."/>
            <person name="Hofmann A."/>
            <person name="Sternberg P.W."/>
            <person name="Jex A.R."/>
            <person name="Gasser R.B."/>
        </authorList>
    </citation>
    <scope>NUCLEOTIDE SEQUENCE [LARGE SCALE GENOMIC DNA]</scope>
    <source>
        <strain evidence="2">PN_DK_2014</strain>
    </source>
</reference>
<protein>
    <submittedName>
        <fullName evidence="2">Uncharacterized protein</fullName>
    </submittedName>
</protein>
<proteinExistence type="predicted"/>
<feature type="region of interest" description="Disordered" evidence="1">
    <location>
        <begin position="34"/>
        <end position="81"/>
    </location>
</feature>
<evidence type="ECO:0000313" key="2">
    <source>
        <dbReference type="EMBL" id="KHN82346.1"/>
    </source>
</evidence>
<accession>A0A0B2VFM8</accession>
<keyword evidence="3" id="KW-1185">Reference proteome</keyword>
<evidence type="ECO:0000313" key="3">
    <source>
        <dbReference type="Proteomes" id="UP000031036"/>
    </source>
</evidence>
<dbReference type="AlphaFoldDB" id="A0A0B2VFM8"/>
<dbReference type="EMBL" id="JPKZ01001381">
    <property type="protein sequence ID" value="KHN82346.1"/>
    <property type="molecule type" value="Genomic_DNA"/>
</dbReference>
<gene>
    <name evidence="2" type="ORF">Tcan_01882</name>
</gene>
<sequence length="139" mass="15716">MKFLRYYLRYNYWTSVFTRFEVKVMISDLLRGTDASPGTSQRSKDIVDATSENSRAESSHAKDASSNDGTASTTTKKQLSTHRFSVTDILSPFDNIDECEQVYEQATEVLLYVYATFLSCDIGAFVSTVTRPPSKSFFE</sequence>
<organism evidence="2 3">
    <name type="scientific">Toxocara canis</name>
    <name type="common">Canine roundworm</name>
    <dbReference type="NCBI Taxonomy" id="6265"/>
    <lineage>
        <taxon>Eukaryota</taxon>
        <taxon>Metazoa</taxon>
        <taxon>Ecdysozoa</taxon>
        <taxon>Nematoda</taxon>
        <taxon>Chromadorea</taxon>
        <taxon>Rhabditida</taxon>
        <taxon>Spirurina</taxon>
        <taxon>Ascaridomorpha</taxon>
        <taxon>Ascaridoidea</taxon>
        <taxon>Toxocaridae</taxon>
        <taxon>Toxocara</taxon>
    </lineage>
</organism>
<feature type="compositionally biased region" description="Basic and acidic residues" evidence="1">
    <location>
        <begin position="54"/>
        <end position="65"/>
    </location>
</feature>
<name>A0A0B2VFM8_TOXCA</name>
<evidence type="ECO:0000256" key="1">
    <source>
        <dbReference type="SAM" id="MobiDB-lite"/>
    </source>
</evidence>